<dbReference type="InterPro" id="IPR000835">
    <property type="entry name" value="HTH_MarR-typ"/>
</dbReference>
<gene>
    <name evidence="2" type="ORF">H8709_05520</name>
</gene>
<organism evidence="2 3">
    <name type="scientific">Zongyangia hominis</name>
    <dbReference type="NCBI Taxonomy" id="2763677"/>
    <lineage>
        <taxon>Bacteria</taxon>
        <taxon>Bacillati</taxon>
        <taxon>Bacillota</taxon>
        <taxon>Clostridia</taxon>
        <taxon>Eubacteriales</taxon>
        <taxon>Oscillospiraceae</taxon>
        <taxon>Zongyangia</taxon>
    </lineage>
</organism>
<feature type="domain" description="HTH marR-type" evidence="1">
    <location>
        <begin position="1"/>
        <end position="104"/>
    </location>
</feature>
<name>A0A926IBN7_9FIRM</name>
<dbReference type="SUPFAM" id="SSF46785">
    <property type="entry name" value="Winged helix' DNA-binding domain"/>
    <property type="match status" value="1"/>
</dbReference>
<sequence>MELDILLFLSNNPPFDTATDIVERRKLTKSHVSTSIAGLARRGYLARSFQGENKKLVHLRPLPAAVPIIEEGQQAQQRFFSAILAGFSKEEAEAMESALIKITGNARSALQGGTFDVI</sequence>
<dbReference type="Proteomes" id="UP000660861">
    <property type="component" value="Unassembled WGS sequence"/>
</dbReference>
<dbReference type="InterPro" id="IPR036390">
    <property type="entry name" value="WH_DNA-bd_sf"/>
</dbReference>
<dbReference type="Pfam" id="PF12802">
    <property type="entry name" value="MarR_2"/>
    <property type="match status" value="1"/>
</dbReference>
<evidence type="ECO:0000259" key="1">
    <source>
        <dbReference type="PROSITE" id="PS50995"/>
    </source>
</evidence>
<reference evidence="2" key="1">
    <citation type="submission" date="2020-08" db="EMBL/GenBank/DDBJ databases">
        <title>Genome public.</title>
        <authorList>
            <person name="Liu C."/>
            <person name="Sun Q."/>
        </authorList>
    </citation>
    <scope>NUCLEOTIDE SEQUENCE</scope>
    <source>
        <strain evidence="2">NSJ-54</strain>
    </source>
</reference>
<dbReference type="PROSITE" id="PS50995">
    <property type="entry name" value="HTH_MARR_2"/>
    <property type="match status" value="1"/>
</dbReference>
<dbReference type="InterPro" id="IPR036388">
    <property type="entry name" value="WH-like_DNA-bd_sf"/>
</dbReference>
<evidence type="ECO:0000313" key="2">
    <source>
        <dbReference type="EMBL" id="MBC8570285.1"/>
    </source>
</evidence>
<protein>
    <submittedName>
        <fullName evidence="2">MarR family transcriptional regulator</fullName>
    </submittedName>
</protein>
<dbReference type="SMART" id="SM00347">
    <property type="entry name" value="HTH_MARR"/>
    <property type="match status" value="1"/>
</dbReference>
<keyword evidence="3" id="KW-1185">Reference proteome</keyword>
<evidence type="ECO:0000313" key="3">
    <source>
        <dbReference type="Proteomes" id="UP000660861"/>
    </source>
</evidence>
<comment type="caution">
    <text evidence="2">The sequence shown here is derived from an EMBL/GenBank/DDBJ whole genome shotgun (WGS) entry which is preliminary data.</text>
</comment>
<proteinExistence type="predicted"/>
<dbReference type="Gene3D" id="1.10.10.10">
    <property type="entry name" value="Winged helix-like DNA-binding domain superfamily/Winged helix DNA-binding domain"/>
    <property type="match status" value="1"/>
</dbReference>
<dbReference type="GO" id="GO:0003700">
    <property type="term" value="F:DNA-binding transcription factor activity"/>
    <property type="evidence" value="ECO:0007669"/>
    <property type="project" value="InterPro"/>
</dbReference>
<accession>A0A926IBN7</accession>
<dbReference type="EMBL" id="JACRTC010000003">
    <property type="protein sequence ID" value="MBC8570285.1"/>
    <property type="molecule type" value="Genomic_DNA"/>
</dbReference>
<dbReference type="AlphaFoldDB" id="A0A926IBN7"/>